<sequence>MPGPCVTDTRPAARLPGGGRDALREVCVLGLDAPYDAELSELVELVG</sequence>
<dbReference type="Proteomes" id="UP000472335">
    <property type="component" value="Unassembled WGS sequence"/>
</dbReference>
<dbReference type="AlphaFoldDB" id="A0A6G4V7H7"/>
<dbReference type="EMBL" id="JAAKZY010000065">
    <property type="protein sequence ID" value="NGO10068.1"/>
    <property type="molecule type" value="Genomic_DNA"/>
</dbReference>
<accession>A0A6G4V7H7</accession>
<proteinExistence type="predicted"/>
<protein>
    <submittedName>
        <fullName evidence="1">Uncharacterized protein</fullName>
    </submittedName>
</protein>
<keyword evidence="2" id="KW-1185">Reference proteome</keyword>
<dbReference type="RefSeq" id="WP_165261654.1">
    <property type="nucleotide sequence ID" value="NZ_JAAKZY010000065.1"/>
</dbReference>
<name>A0A6G4V7H7_9ACTN</name>
<organism evidence="1 2">
    <name type="scientific">Streptomyces scabichelini</name>
    <dbReference type="NCBI Taxonomy" id="2711217"/>
    <lineage>
        <taxon>Bacteria</taxon>
        <taxon>Bacillati</taxon>
        <taxon>Actinomycetota</taxon>
        <taxon>Actinomycetes</taxon>
        <taxon>Kitasatosporales</taxon>
        <taxon>Streptomycetaceae</taxon>
        <taxon>Streptomyces</taxon>
    </lineage>
</organism>
<evidence type="ECO:0000313" key="2">
    <source>
        <dbReference type="Proteomes" id="UP000472335"/>
    </source>
</evidence>
<evidence type="ECO:0000313" key="1">
    <source>
        <dbReference type="EMBL" id="NGO10068.1"/>
    </source>
</evidence>
<gene>
    <name evidence="1" type="ORF">G5C60_21355</name>
</gene>
<reference evidence="1 2" key="1">
    <citation type="submission" date="2020-02" db="EMBL/GenBank/DDBJ databases">
        <title>Whole-genome analyses of novel actinobacteria.</title>
        <authorList>
            <person name="Sahin N."/>
            <person name="Gencbay T."/>
        </authorList>
    </citation>
    <scope>NUCLEOTIDE SEQUENCE [LARGE SCALE GENOMIC DNA]</scope>
    <source>
        <strain evidence="1 2">HC44</strain>
    </source>
</reference>
<comment type="caution">
    <text evidence="1">The sequence shown here is derived from an EMBL/GenBank/DDBJ whole genome shotgun (WGS) entry which is preliminary data.</text>
</comment>